<dbReference type="InterPro" id="IPR035086">
    <property type="entry name" value="DgcN-like_C"/>
</dbReference>
<feature type="domain" description="D-glutamate N-acetyltransferase-like C-terminal" evidence="1">
    <location>
        <begin position="134"/>
        <end position="330"/>
    </location>
</feature>
<dbReference type="PANTHER" id="PTHR40690">
    <property type="entry name" value="GLL3100 PROTEIN"/>
    <property type="match status" value="1"/>
</dbReference>
<dbReference type="NCBIfam" id="NF041892">
    <property type="entry name" value="DgcN"/>
    <property type="match status" value="1"/>
</dbReference>
<dbReference type="Pfam" id="PF07755">
    <property type="entry name" value="DUF1611"/>
    <property type="match status" value="1"/>
</dbReference>
<dbReference type="Proteomes" id="UP000188729">
    <property type="component" value="Unassembled WGS sequence"/>
</dbReference>
<sequence>MVIMTIPAPYLLYLGHSDDEFGLKTSRGLATFRREDCVGEWRHDDCAFSFDLPRMDAAAGAAAGAKTLVLGIANAGGRFPEWMLDDALAAIASGMNLACGLHQRLKDEPRLVEAAKAAGVQLFDVRDPAPGLPVGNGKKRAGNRLLTVGTDCSVGKMYATLGLRDALRARGVAADFRATGQTGILIAGEGVPLDAVVADFIAGAIEALTPARDDDGWDLIEGQGSLFHPAFAGVSTGLLHGAQAKALVMCHDPARPHMRGLPHYPLVGLAECIEANLRVARLTSPEVRFVGIALNTAKLGEDEARRLLEVTAAEHGLPCTDPFRFGADPIIDNLLEGECAAASTPAMTASR</sequence>
<dbReference type="STRING" id="1915074.SPHI_14370"/>
<organism evidence="3 4">
    <name type="scientific">Sphingomonas jeddahensis</name>
    <dbReference type="NCBI Taxonomy" id="1915074"/>
    <lineage>
        <taxon>Bacteria</taxon>
        <taxon>Pseudomonadati</taxon>
        <taxon>Pseudomonadota</taxon>
        <taxon>Alphaproteobacteria</taxon>
        <taxon>Sphingomonadales</taxon>
        <taxon>Sphingomonadaceae</taxon>
        <taxon>Sphingomonas</taxon>
    </lineage>
</organism>
<dbReference type="InterPro" id="IPR035402">
    <property type="entry name" value="DgcN-like_N"/>
</dbReference>
<reference evidence="3 4" key="1">
    <citation type="submission" date="2016-11" db="EMBL/GenBank/DDBJ databases">
        <title>Genome sequence of Sphingomonas jeddahensis G39.</title>
        <authorList>
            <person name="Poehlein A."/>
            <person name="Wuebbeler J.H."/>
            <person name="Steinbuechel A."/>
            <person name="Daniel R."/>
        </authorList>
    </citation>
    <scope>NUCLEOTIDE SEQUENCE [LARGE SCALE GENOMIC DNA]</scope>
    <source>
        <strain evidence="3 4">G39</strain>
    </source>
</reference>
<dbReference type="PIRSF" id="PIRSF026760">
    <property type="entry name" value="UCP026760"/>
    <property type="match status" value="1"/>
</dbReference>
<dbReference type="InterPro" id="IPR027417">
    <property type="entry name" value="P-loop_NTPase"/>
</dbReference>
<accession>A0A1V2EV81</accession>
<feature type="domain" description="D-glutamate N-acetyltransferase-like N-terminal" evidence="2">
    <location>
        <begin position="49"/>
        <end position="128"/>
    </location>
</feature>
<evidence type="ECO:0000259" key="1">
    <source>
        <dbReference type="Pfam" id="PF07755"/>
    </source>
</evidence>
<evidence type="ECO:0000313" key="3">
    <source>
        <dbReference type="EMBL" id="ONF96208.1"/>
    </source>
</evidence>
<dbReference type="EMBL" id="MPSB01000005">
    <property type="protein sequence ID" value="ONF96208.1"/>
    <property type="molecule type" value="Genomic_DNA"/>
</dbReference>
<comment type="caution">
    <text evidence="3">The sequence shown here is derived from an EMBL/GenBank/DDBJ whole genome shotgun (WGS) entry which is preliminary data.</text>
</comment>
<dbReference type="Gene3D" id="3.40.50.300">
    <property type="entry name" value="P-loop containing nucleotide triphosphate hydrolases"/>
    <property type="match status" value="1"/>
</dbReference>
<dbReference type="SUPFAM" id="SSF52540">
    <property type="entry name" value="P-loop containing nucleoside triphosphate hydrolases"/>
    <property type="match status" value="1"/>
</dbReference>
<dbReference type="PANTHER" id="PTHR40690:SF1">
    <property type="entry name" value="DUF1611 DOMAIN-CONTAINING PROTEIN"/>
    <property type="match status" value="1"/>
</dbReference>
<evidence type="ECO:0000259" key="2">
    <source>
        <dbReference type="Pfam" id="PF17396"/>
    </source>
</evidence>
<dbReference type="InterPro" id="IPR011669">
    <property type="entry name" value="DgcN-like"/>
</dbReference>
<dbReference type="Pfam" id="PF17396">
    <property type="entry name" value="DUF1611_N"/>
    <property type="match status" value="1"/>
</dbReference>
<evidence type="ECO:0008006" key="5">
    <source>
        <dbReference type="Google" id="ProtNLM"/>
    </source>
</evidence>
<dbReference type="Gene3D" id="3.40.50.720">
    <property type="entry name" value="NAD(P)-binding Rossmann-like Domain"/>
    <property type="match status" value="1"/>
</dbReference>
<dbReference type="AlphaFoldDB" id="A0A1V2EV81"/>
<proteinExistence type="predicted"/>
<name>A0A1V2EV81_9SPHN</name>
<keyword evidence="4" id="KW-1185">Reference proteome</keyword>
<evidence type="ECO:0000313" key="4">
    <source>
        <dbReference type="Proteomes" id="UP000188729"/>
    </source>
</evidence>
<protein>
    <recommendedName>
        <fullName evidence="5">EBNA-1 nuclear protein</fullName>
    </recommendedName>
</protein>
<gene>
    <name evidence="3" type="ORF">SPHI_14370</name>
</gene>